<dbReference type="AlphaFoldDB" id="A0A0D2EBY8"/>
<dbReference type="Gene3D" id="3.50.50.60">
    <property type="entry name" value="FAD/NAD(P)-binding domain"/>
    <property type="match status" value="1"/>
</dbReference>
<accession>A0A0D2EBY8</accession>
<dbReference type="GO" id="GO:0050660">
    <property type="term" value="F:flavin adenine dinucleotide binding"/>
    <property type="evidence" value="ECO:0007669"/>
    <property type="project" value="TreeGrafter"/>
</dbReference>
<dbReference type="PANTHER" id="PTHR43539:SF68">
    <property type="entry name" value="FLAVIN-BINDING MONOOXYGENASE-LIKE PROTEIN (AFU_ORTHOLOGUE AFUA_4G09220)"/>
    <property type="match status" value="1"/>
</dbReference>
<dbReference type="InterPro" id="IPR050982">
    <property type="entry name" value="Auxin_biosynth/cation_transpt"/>
</dbReference>
<protein>
    <recommendedName>
        <fullName evidence="4">FAD/NAD(P)-binding domain-containing protein</fullName>
    </recommendedName>
</protein>
<dbReference type="GeneID" id="25330394"/>
<dbReference type="Pfam" id="PF13738">
    <property type="entry name" value="Pyr_redox_3"/>
    <property type="match status" value="1"/>
</dbReference>
<dbReference type="OrthoDB" id="74360at2759"/>
<dbReference type="HOGENOM" id="CLU_015676_3_0_1"/>
<organism evidence="2 3">
    <name type="scientific">Exophiala xenobiotica</name>
    <dbReference type="NCBI Taxonomy" id="348802"/>
    <lineage>
        <taxon>Eukaryota</taxon>
        <taxon>Fungi</taxon>
        <taxon>Dikarya</taxon>
        <taxon>Ascomycota</taxon>
        <taxon>Pezizomycotina</taxon>
        <taxon>Eurotiomycetes</taxon>
        <taxon>Chaetothyriomycetidae</taxon>
        <taxon>Chaetothyriales</taxon>
        <taxon>Herpotrichiellaceae</taxon>
        <taxon>Exophiala</taxon>
    </lineage>
</organism>
<dbReference type="RefSeq" id="XP_013313457.1">
    <property type="nucleotide sequence ID" value="XM_013458003.1"/>
</dbReference>
<evidence type="ECO:0000313" key="2">
    <source>
        <dbReference type="EMBL" id="KIW52873.1"/>
    </source>
</evidence>
<dbReference type="InterPro" id="IPR036188">
    <property type="entry name" value="FAD/NAD-bd_sf"/>
</dbReference>
<dbReference type="PANTHER" id="PTHR43539">
    <property type="entry name" value="FLAVIN-BINDING MONOOXYGENASE-LIKE PROTEIN (AFU_ORTHOLOGUE AFUA_4G09220)"/>
    <property type="match status" value="1"/>
</dbReference>
<keyword evidence="3" id="KW-1185">Reference proteome</keyword>
<dbReference type="GO" id="GO:0004497">
    <property type="term" value="F:monooxygenase activity"/>
    <property type="evidence" value="ECO:0007669"/>
    <property type="project" value="TreeGrafter"/>
</dbReference>
<dbReference type="SUPFAM" id="SSF51905">
    <property type="entry name" value="FAD/NAD(P)-binding domain"/>
    <property type="match status" value="2"/>
</dbReference>
<evidence type="ECO:0008006" key="4">
    <source>
        <dbReference type="Google" id="ProtNLM"/>
    </source>
</evidence>
<reference evidence="2 3" key="1">
    <citation type="submission" date="2015-01" db="EMBL/GenBank/DDBJ databases">
        <title>The Genome Sequence of Exophiala xenobiotica CBS118157.</title>
        <authorList>
            <consortium name="The Broad Institute Genomics Platform"/>
            <person name="Cuomo C."/>
            <person name="de Hoog S."/>
            <person name="Gorbushina A."/>
            <person name="Stielow B."/>
            <person name="Teixiera M."/>
            <person name="Abouelleil A."/>
            <person name="Chapman S.B."/>
            <person name="Priest M."/>
            <person name="Young S.K."/>
            <person name="Wortman J."/>
            <person name="Nusbaum C."/>
            <person name="Birren B."/>
        </authorList>
    </citation>
    <scope>NUCLEOTIDE SEQUENCE [LARGE SCALE GENOMIC DNA]</scope>
    <source>
        <strain evidence="2 3">CBS 118157</strain>
    </source>
</reference>
<proteinExistence type="predicted"/>
<evidence type="ECO:0000313" key="3">
    <source>
        <dbReference type="Proteomes" id="UP000054342"/>
    </source>
</evidence>
<name>A0A0D2EBY8_9EURO</name>
<gene>
    <name evidence="2" type="ORF">PV05_08486</name>
</gene>
<keyword evidence="1" id="KW-0560">Oxidoreductase</keyword>
<evidence type="ECO:0000256" key="1">
    <source>
        <dbReference type="ARBA" id="ARBA00023002"/>
    </source>
</evidence>
<dbReference type="EMBL" id="KN847321">
    <property type="protein sequence ID" value="KIW52873.1"/>
    <property type="molecule type" value="Genomic_DNA"/>
</dbReference>
<sequence length="627" mass="68834">MDAGVLPYAPTSILTSLPCQLPDSQFDPSEDFAEVGKGLVYSLHNLQNCHLTDLAIWRDLFALTGSIRTFYLPTSVIEAWSKTCASHKAYDFSISEEPIVPVMLGPKIGWVNVPFTFTCRGLPATTCSGTLSIVRDHDDTWKIWVIRTILDGLSGGPDVDFLQLAPGSLNGTFTRDICINGENQGSAVKATSGPQPTEYDCIVVGAGQAGLSAGGRLQALGISYAVLEKHASIGDNWITRYDSARLHTPRAFNHLPFDRTFSLPYQEYLTKYDLAKGFQSWAVKFGIDGNIRLDTTLQTGSFDDQRRMWTLNVRHAGEIKTLTCRHLIMAVGVGVQVPFMPALPGRKTFKGTALHSAEYQNSRPWKGKHGIVVGTANTAHDVVEDMLEAGLSPVTMIQRRRTYVLPVEYLKVAHGRLHNDQLPTAVADREDLSMPLGVARLIMRQVMHDMASKEPERFDALERAGFKVEQYGDPSYHIYERLGGHYVDMGTSAKIAKGLVNIKHAVPTSYTPTGLSFSDGSTLPADLVVFCTGFECSMHNVLKQIFGPEVASRADDYWGLDDEGELKGAYKPNSQPNLWYTGGGTAQARYLSRFVALQIKADMMGTPLEVYGRKKGKVNGVVGGEGM</sequence>
<dbReference type="Proteomes" id="UP000054342">
    <property type="component" value="Unassembled WGS sequence"/>
</dbReference>